<dbReference type="GO" id="GO:0003777">
    <property type="term" value="F:microtubule motor activity"/>
    <property type="evidence" value="ECO:0007669"/>
    <property type="project" value="InterPro"/>
</dbReference>
<dbReference type="PANTHER" id="PTHR47969:SF15">
    <property type="entry name" value="CHROMOSOME-ASSOCIATED KINESIN KIF4A-RELATED"/>
    <property type="match status" value="1"/>
</dbReference>
<evidence type="ECO:0000256" key="1">
    <source>
        <dbReference type="ARBA" id="ARBA00004496"/>
    </source>
</evidence>
<feature type="compositionally biased region" description="Polar residues" evidence="8">
    <location>
        <begin position="1517"/>
        <end position="1534"/>
    </location>
</feature>
<dbReference type="GO" id="GO:0051231">
    <property type="term" value="P:spindle elongation"/>
    <property type="evidence" value="ECO:0007669"/>
    <property type="project" value="TreeGrafter"/>
</dbReference>
<feature type="compositionally biased region" description="Acidic residues" evidence="8">
    <location>
        <begin position="1340"/>
        <end position="1349"/>
    </location>
</feature>
<feature type="region of interest" description="Disordered" evidence="8">
    <location>
        <begin position="1335"/>
        <end position="1356"/>
    </location>
</feature>
<feature type="region of interest" description="Disordered" evidence="8">
    <location>
        <begin position="560"/>
        <end position="580"/>
    </location>
</feature>
<feature type="region of interest" description="Disordered" evidence="8">
    <location>
        <begin position="1517"/>
        <end position="1538"/>
    </location>
</feature>
<accession>A0A4D9D969</accession>
<organism evidence="10 11">
    <name type="scientific">Nannochloropsis salina CCMP1776</name>
    <dbReference type="NCBI Taxonomy" id="1027361"/>
    <lineage>
        <taxon>Eukaryota</taxon>
        <taxon>Sar</taxon>
        <taxon>Stramenopiles</taxon>
        <taxon>Ochrophyta</taxon>
        <taxon>Eustigmatophyceae</taxon>
        <taxon>Eustigmatales</taxon>
        <taxon>Monodopsidaceae</taxon>
        <taxon>Microchloropsis</taxon>
        <taxon>Microchloropsis salina</taxon>
    </lineage>
</organism>
<dbReference type="Gene3D" id="3.40.850.10">
    <property type="entry name" value="Kinesin motor domain"/>
    <property type="match status" value="1"/>
</dbReference>
<protein>
    <recommendedName>
        <fullName evidence="9">Kinesin motor domain-containing protein</fullName>
    </recommendedName>
</protein>
<feature type="region of interest" description="Disordered" evidence="8">
    <location>
        <begin position="2044"/>
        <end position="2077"/>
    </location>
</feature>
<dbReference type="Proteomes" id="UP000355283">
    <property type="component" value="Unassembled WGS sequence"/>
</dbReference>
<evidence type="ECO:0000256" key="5">
    <source>
        <dbReference type="ARBA" id="ARBA00023054"/>
    </source>
</evidence>
<feature type="compositionally biased region" description="Basic and acidic residues" evidence="8">
    <location>
        <begin position="246"/>
        <end position="259"/>
    </location>
</feature>
<evidence type="ECO:0000256" key="6">
    <source>
        <dbReference type="PROSITE-ProRule" id="PRU00283"/>
    </source>
</evidence>
<comment type="caution">
    <text evidence="10">The sequence shown here is derived from an EMBL/GenBank/DDBJ whole genome shotgun (WGS) entry which is preliminary data.</text>
</comment>
<dbReference type="GO" id="GO:0005524">
    <property type="term" value="F:ATP binding"/>
    <property type="evidence" value="ECO:0007669"/>
    <property type="project" value="UniProtKB-UniRule"/>
</dbReference>
<dbReference type="GO" id="GO:0005875">
    <property type="term" value="C:microtubule associated complex"/>
    <property type="evidence" value="ECO:0007669"/>
    <property type="project" value="TreeGrafter"/>
</dbReference>
<comment type="subcellular location">
    <subcellularLocation>
        <location evidence="1">Cytoplasm</location>
    </subcellularLocation>
</comment>
<keyword evidence="5 7" id="KW-0175">Coiled coil</keyword>
<feature type="region of interest" description="Disordered" evidence="8">
    <location>
        <begin position="1165"/>
        <end position="1185"/>
    </location>
</feature>
<feature type="region of interest" description="Disordered" evidence="8">
    <location>
        <begin position="1005"/>
        <end position="1024"/>
    </location>
</feature>
<feature type="compositionally biased region" description="Low complexity" evidence="8">
    <location>
        <begin position="711"/>
        <end position="721"/>
    </location>
</feature>
<reference evidence="10 11" key="1">
    <citation type="submission" date="2019-01" db="EMBL/GenBank/DDBJ databases">
        <title>Nuclear Genome Assembly of the Microalgal Biofuel strain Nannochloropsis salina CCMP1776.</title>
        <authorList>
            <person name="Hovde B."/>
        </authorList>
    </citation>
    <scope>NUCLEOTIDE SEQUENCE [LARGE SCALE GENOMIC DNA]</scope>
    <source>
        <strain evidence="10 11">CCMP1776</strain>
    </source>
</reference>
<dbReference type="PANTHER" id="PTHR47969">
    <property type="entry name" value="CHROMOSOME-ASSOCIATED KINESIN KIF4A-RELATED"/>
    <property type="match status" value="1"/>
</dbReference>
<dbReference type="InterPro" id="IPR036961">
    <property type="entry name" value="Kinesin_motor_dom_sf"/>
</dbReference>
<feature type="coiled-coil region" evidence="7">
    <location>
        <begin position="1813"/>
        <end position="1840"/>
    </location>
</feature>
<feature type="region of interest" description="Disordered" evidence="8">
    <location>
        <begin position="242"/>
        <end position="263"/>
    </location>
</feature>
<gene>
    <name evidence="10" type="ORF">NSK_000496</name>
</gene>
<keyword evidence="2" id="KW-0963">Cytoplasm</keyword>
<dbReference type="PROSITE" id="PS00411">
    <property type="entry name" value="KINESIN_MOTOR_1"/>
    <property type="match status" value="1"/>
</dbReference>
<dbReference type="GO" id="GO:0007052">
    <property type="term" value="P:mitotic spindle organization"/>
    <property type="evidence" value="ECO:0007669"/>
    <property type="project" value="TreeGrafter"/>
</dbReference>
<keyword evidence="4 6" id="KW-0067">ATP-binding</keyword>
<sequence>MMETKVRVGVRVRPLLPSEKAVGSEMVIKYPGTNNTQIGMGERAFTYDHVFRPEVDQFSLYGMSVKPMLKPFLDGYNVTVIAYGQTGSGKTYTMGSEVAYAGGDRCNHAEKSESSPVGLIPRFVDDLFVHLDEEQRQRSQQQQARNAVVSASFLEIYGEDVYDLLDDSADGRGRPSLPIREDANAGVLVSGLKDMVVHSRDEALQVLRKGTLNRTTAATLMNVVSSRSHAVFTVTMQQILKPDSGSGDREDLGGLKDGAEEGEEEGQVVMSKLTFVDLAGSERLKRTGAEGERRREGIQINVGLLALGSVINALADEERLVKGKKAVHVPYRQSKLTRLLQDALGGNSQTLFLACVSPAAINASETLSTLYYANRARNIRNKPVKNTDSTKEELRCLRQTARFLKAEVVRRVFLANPVDEVPVESGQGGTEKRCTSPVTASKAHTSDVELMERSDVKAFLRALGSRLDAHLRRVGIEGVDGPALLLKPFAPATPGASRHGAEHDTSRALPNFAPSVAAAANRNALPPCDSPPRACITRDMGTHLDFDSAGTAAAAAATAAASKDADREDDGPLSLPAAASTAGGASSICAEAIEGDPDKELMILKKLQELQQHEAAMGADEEHGREALATVEGELEQKESLLEQLRQTLQGYHGMRGRYERLIKDVEALELEKEALHFQLEQTLAAEEKQQERQERQNQRGGNPEQDHKAGAASAASAATATALREKLKGVEAQLDRLKVQKKQQDNLQRLAERQKQELLTLEDSLSKLKNVRAGLIKKQRESAKQHEVLIQAKRREMEALRKADRTLQKKMGRLQLENRGAKVLLDRKENCIRTLRQKAVTAETHVLRLLQLQNRNRESLQYRRSTVARRGAAFQKKGKVEPVCDSRNGKDGTGIAGEKVDAAYFLIEKVVEERLSELEARRMLELKTEDYEKLVHELRSQAQVLESLRAEEDGGASDEKGSGKLGETIQEAEARLEGLDMEMELCAAAISDFQARFDAHALKSAGGTGDKMNRGKKASSLPSSLKAGVSEEAALKAVSELGPAETKVLLSGLMEGIVEARAKVWELESDIQKKGCVEEELRIDRDTLKRRLSESARGFEKKVMDLQCQHQQDLMTLVRSGVGVGSSSTSMMPASGLGENVDTWRGDSTTSDDRDNVIVNVEGVRDQNESRGGEAADEQEEGGDCYDKADQVIKRQLEALVIQSYNLEDQCKTVTRAFEEEKAKRVVLEREAKTARREARELREALEALRRAQDLSKEQKEEGGIMEELLSAWAELGVSAERRRSLLDKVSEAPSTACHKLLEEARSQRVEVTGRVAQLNTELDIMSRMLGIESPGNEMEVDGSDDVSNEAQTEDALSTLREKLEARHSNIKAILQNRLQEVRRLMQEAEHLQRILGGQSGEALKEMMVLGSLLSASANTYERTISGAGDDQDFFDVSNVLKEATERCRASEYVALSLSESTLHDWEGEIKALRRARSAMVVELQGLLEQGHGASSLMKLSEEGLKEIMRATVEQVQQESSRTTPSGPCTATSGVEERPTSRQCSSTIIIEPATVSWDNPTLCKMIEIMTSGDGGATVAGLWAAEEQNTPLADAIPLARFLVQMLVKCWSRRRELLVLCWCAADRLNNYLIETSLGPVATAVINALPQMQGEQGESQDGGITAEEAETFLKGLDVLLAEVAKQTCSAAATLQELWQLLRIPTENRKTDLIHSQLIPRDVTDMAIGVTPVPLKIQQDFEAFTVDQKRREELAKAFRRLEVDLERTSVSADGRPEVEKWIGDAIERMGRQIHSLKAKFATLSIQCQEICLLQKRQRRQEDILRLNDEIINLECEARRFEAEASDSNRLVDRKSNSARLLKEERFRKDSKTRFARLLERLRQELEEWQAKEGSPFDPSLLGEDLQRALSHSIELGGRNWVEGRTGLMHLHMSQPKSRNSSPNQLSPPPIVEDEGAAALTDEIPAPSILNNRDPFARVLPPTSAESIDSAAIEPNRSITVSLPAALAINTRTATAGGGLLGINRLTGVGASVSDLLVRGKHIQQSIPNPSAERISLKKSGKEGIETSRNRTTSSTTDETTTMGYSTNAACCNRGGAKK</sequence>
<dbReference type="InterPro" id="IPR001752">
    <property type="entry name" value="Kinesin_motor_dom"/>
</dbReference>
<feature type="compositionally biased region" description="Low complexity" evidence="8">
    <location>
        <begin position="2066"/>
        <end position="2077"/>
    </location>
</feature>
<dbReference type="Pfam" id="PF00225">
    <property type="entry name" value="Kinesin"/>
    <property type="match status" value="1"/>
</dbReference>
<dbReference type="EMBL" id="SDOX01000002">
    <property type="protein sequence ID" value="TFJ88142.1"/>
    <property type="molecule type" value="Genomic_DNA"/>
</dbReference>
<feature type="compositionally biased region" description="Basic and acidic residues" evidence="8">
    <location>
        <begin position="1165"/>
        <end position="1175"/>
    </location>
</feature>
<feature type="coiled-coil region" evidence="7">
    <location>
        <begin position="1219"/>
        <end position="1263"/>
    </location>
</feature>
<feature type="domain" description="Kinesin motor" evidence="9">
    <location>
        <begin position="5"/>
        <end position="379"/>
    </location>
</feature>
<evidence type="ECO:0000256" key="2">
    <source>
        <dbReference type="ARBA" id="ARBA00022490"/>
    </source>
</evidence>
<dbReference type="PRINTS" id="PR00380">
    <property type="entry name" value="KINESINHEAVY"/>
</dbReference>
<dbReference type="Gene3D" id="1.20.58.1520">
    <property type="match status" value="1"/>
</dbReference>
<dbReference type="InterPro" id="IPR019821">
    <property type="entry name" value="Kinesin_motor_CS"/>
</dbReference>
<dbReference type="GO" id="GO:0007018">
    <property type="term" value="P:microtubule-based movement"/>
    <property type="evidence" value="ECO:0007669"/>
    <property type="project" value="InterPro"/>
</dbReference>
<evidence type="ECO:0000256" key="4">
    <source>
        <dbReference type="ARBA" id="ARBA00022840"/>
    </source>
</evidence>
<name>A0A4D9D969_9STRA</name>
<feature type="coiled-coil region" evidence="7">
    <location>
        <begin position="922"/>
        <end position="990"/>
    </location>
</feature>
<keyword evidence="3 6" id="KW-0547">Nucleotide-binding</keyword>
<evidence type="ECO:0000313" key="10">
    <source>
        <dbReference type="EMBL" id="TFJ88142.1"/>
    </source>
</evidence>
<evidence type="ECO:0000256" key="7">
    <source>
        <dbReference type="SAM" id="Coils"/>
    </source>
</evidence>
<keyword evidence="11" id="KW-1185">Reference proteome</keyword>
<feature type="binding site" evidence="6">
    <location>
        <begin position="84"/>
        <end position="91"/>
    </location>
    <ligand>
        <name>ATP</name>
        <dbReference type="ChEBI" id="CHEBI:30616"/>
    </ligand>
</feature>
<evidence type="ECO:0000259" key="9">
    <source>
        <dbReference type="PROSITE" id="PS50067"/>
    </source>
</evidence>
<evidence type="ECO:0000256" key="3">
    <source>
        <dbReference type="ARBA" id="ARBA00022741"/>
    </source>
</evidence>
<feature type="compositionally biased region" description="Basic and acidic residues" evidence="8">
    <location>
        <begin position="687"/>
        <end position="698"/>
    </location>
</feature>
<comment type="similarity">
    <text evidence="6">Belongs to the TRAFAC class myosin-kinesin ATPase superfamily. Kinesin family.</text>
</comment>
<keyword evidence="6" id="KW-0505">Motor protein</keyword>
<dbReference type="SMART" id="SM00129">
    <property type="entry name" value="KISc"/>
    <property type="match status" value="1"/>
</dbReference>
<dbReference type="GO" id="GO:0005737">
    <property type="term" value="C:cytoplasm"/>
    <property type="evidence" value="ECO:0007669"/>
    <property type="project" value="UniProtKB-SubCell"/>
</dbReference>
<dbReference type="OrthoDB" id="3176171at2759"/>
<proteinExistence type="inferred from homology"/>
<feature type="region of interest" description="Disordered" evidence="8">
    <location>
        <begin position="687"/>
        <end position="721"/>
    </location>
</feature>
<dbReference type="GO" id="GO:0008017">
    <property type="term" value="F:microtubule binding"/>
    <property type="evidence" value="ECO:0007669"/>
    <property type="project" value="InterPro"/>
</dbReference>
<evidence type="ECO:0000313" key="11">
    <source>
        <dbReference type="Proteomes" id="UP000355283"/>
    </source>
</evidence>
<dbReference type="PROSITE" id="PS50067">
    <property type="entry name" value="KINESIN_MOTOR_2"/>
    <property type="match status" value="1"/>
</dbReference>
<evidence type="ECO:0000256" key="8">
    <source>
        <dbReference type="SAM" id="MobiDB-lite"/>
    </source>
</evidence>
<dbReference type="InterPro" id="IPR027640">
    <property type="entry name" value="Kinesin-like_fam"/>
</dbReference>
<dbReference type="Pfam" id="PF03999">
    <property type="entry name" value="MAP65_ASE1"/>
    <property type="match status" value="1"/>
</dbReference>
<dbReference type="InterPro" id="IPR027417">
    <property type="entry name" value="P-loop_NTPase"/>
</dbReference>
<feature type="coiled-coil region" evidence="7">
    <location>
        <begin position="721"/>
        <end position="811"/>
    </location>
</feature>
<dbReference type="SUPFAM" id="SSF52540">
    <property type="entry name" value="P-loop containing nucleoside triphosphate hydrolases"/>
    <property type="match status" value="1"/>
</dbReference>
<feature type="compositionally biased region" description="Acidic residues" evidence="8">
    <location>
        <begin position="1176"/>
        <end position="1185"/>
    </location>
</feature>
<feature type="compositionally biased region" description="Basic and acidic residues" evidence="8">
    <location>
        <begin position="2056"/>
        <end position="2065"/>
    </location>
</feature>